<protein>
    <submittedName>
        <fullName evidence="3">Antitermination protein NusG</fullName>
    </submittedName>
</protein>
<gene>
    <name evidence="3" type="ORF">B5E91_08945</name>
</gene>
<dbReference type="Gene3D" id="3.30.70.940">
    <property type="entry name" value="NusG, N-terminal domain"/>
    <property type="match status" value="1"/>
</dbReference>
<evidence type="ECO:0000259" key="2">
    <source>
        <dbReference type="Pfam" id="PF02357"/>
    </source>
</evidence>
<dbReference type="EMBL" id="NFLB01000009">
    <property type="protein sequence ID" value="OUQ04796.1"/>
    <property type="molecule type" value="Genomic_DNA"/>
</dbReference>
<proteinExistence type="predicted"/>
<dbReference type="Proteomes" id="UP000196258">
    <property type="component" value="Unassembled WGS sequence"/>
</dbReference>
<comment type="caution">
    <text evidence="3">The sequence shown here is derived from an EMBL/GenBank/DDBJ whole genome shotgun (WGS) entry which is preliminary data.</text>
</comment>
<dbReference type="Pfam" id="PF02357">
    <property type="entry name" value="NusG"/>
    <property type="match status" value="1"/>
</dbReference>
<accession>A0A1Y4QHR4</accession>
<dbReference type="CDD" id="cd08000">
    <property type="entry name" value="NGN"/>
    <property type="match status" value="1"/>
</dbReference>
<name>A0A1Y4QHR4_9FIRM</name>
<sequence>MYWYIAHVKTGQANKLVSSLNKQENIEAFIPKKEQWYRARDKRTYVIKELYPDYVFIKSKLNKDEFDKKFKVFFRTIEGLIELLDYQDVYPLTLDEQSFLERLFDGGYVIKHTLGNIINSRFNAIKGPLIGLEDRIIKLNRHDRFVTLDCKIFNGKFNVAIEMVD</sequence>
<dbReference type="InterPro" id="IPR006645">
    <property type="entry name" value="NGN-like_dom"/>
</dbReference>
<evidence type="ECO:0000256" key="1">
    <source>
        <dbReference type="ARBA" id="ARBA00023163"/>
    </source>
</evidence>
<dbReference type="GO" id="GO:0006354">
    <property type="term" value="P:DNA-templated transcription elongation"/>
    <property type="evidence" value="ECO:0007669"/>
    <property type="project" value="InterPro"/>
</dbReference>
<feature type="domain" description="NusG-like N-terminal" evidence="2">
    <location>
        <begin position="1"/>
        <end position="93"/>
    </location>
</feature>
<dbReference type="RefSeq" id="WP_087256926.1">
    <property type="nucleotide sequence ID" value="NZ_NFLB01000009.1"/>
</dbReference>
<dbReference type="AlphaFoldDB" id="A0A1Y4QHR4"/>
<dbReference type="InterPro" id="IPR036735">
    <property type="entry name" value="NGN_dom_sf"/>
</dbReference>
<keyword evidence="1" id="KW-0804">Transcription</keyword>
<evidence type="ECO:0000313" key="4">
    <source>
        <dbReference type="Proteomes" id="UP000196258"/>
    </source>
</evidence>
<organism evidence="3 4">
    <name type="scientific">Thomasclavelia spiroformis</name>
    <dbReference type="NCBI Taxonomy" id="29348"/>
    <lineage>
        <taxon>Bacteria</taxon>
        <taxon>Bacillati</taxon>
        <taxon>Bacillota</taxon>
        <taxon>Erysipelotrichia</taxon>
        <taxon>Erysipelotrichales</taxon>
        <taxon>Coprobacillaceae</taxon>
        <taxon>Thomasclavelia</taxon>
    </lineage>
</organism>
<evidence type="ECO:0000313" key="3">
    <source>
        <dbReference type="EMBL" id="OUQ04796.1"/>
    </source>
</evidence>
<dbReference type="SUPFAM" id="SSF82679">
    <property type="entry name" value="N-utilization substance G protein NusG, N-terminal domain"/>
    <property type="match status" value="1"/>
</dbReference>
<reference evidence="4" key="1">
    <citation type="submission" date="2017-04" db="EMBL/GenBank/DDBJ databases">
        <title>Function of individual gut microbiota members based on whole genome sequencing of pure cultures obtained from chicken caecum.</title>
        <authorList>
            <person name="Medvecky M."/>
            <person name="Cejkova D."/>
            <person name="Polansky O."/>
            <person name="Karasova D."/>
            <person name="Kubasova T."/>
            <person name="Cizek A."/>
            <person name="Rychlik I."/>
        </authorList>
    </citation>
    <scope>NUCLEOTIDE SEQUENCE [LARGE SCALE GENOMIC DNA]</scope>
    <source>
        <strain evidence="4">An149</strain>
    </source>
</reference>